<evidence type="ECO:0008006" key="3">
    <source>
        <dbReference type="Google" id="ProtNLM"/>
    </source>
</evidence>
<keyword evidence="1" id="KW-0472">Membrane</keyword>
<comment type="caution">
    <text evidence="2">The sequence shown here is derived from an EMBL/GenBank/DDBJ whole genome shotgun (WGS) entry which is preliminary data.</text>
</comment>
<accession>A0A7C3KCS2</accession>
<name>A0A7C3KCS2_9CYAN</name>
<dbReference type="AlphaFoldDB" id="A0A7C3KCS2"/>
<keyword evidence="1" id="KW-0812">Transmembrane</keyword>
<evidence type="ECO:0000256" key="1">
    <source>
        <dbReference type="SAM" id="Phobius"/>
    </source>
</evidence>
<feature type="transmembrane region" description="Helical" evidence="1">
    <location>
        <begin position="64"/>
        <end position="87"/>
    </location>
</feature>
<evidence type="ECO:0000313" key="2">
    <source>
        <dbReference type="EMBL" id="HFM97744.1"/>
    </source>
</evidence>
<proteinExistence type="predicted"/>
<gene>
    <name evidence="2" type="ORF">ENR64_08235</name>
</gene>
<dbReference type="EMBL" id="DSRU01000110">
    <property type="protein sequence ID" value="HFM97744.1"/>
    <property type="molecule type" value="Genomic_DNA"/>
</dbReference>
<keyword evidence="1" id="KW-1133">Transmembrane helix</keyword>
<protein>
    <recommendedName>
        <fullName evidence="3">Metal-dependent hydrolase</fullName>
    </recommendedName>
</protein>
<sequence>MNTPSHAIVNLALLMNGQPEALLPIITGAVLPDMPMFVMYFWAKRVKRQSESQIWSETYWQPHWLNTVHLFHSIPLAAIAAVIAYFAGLPWLQLMALSAILHSLGDIPIHNHDAHRHFLPFSQYRFISPISYWDPRHYGRFVAWVEKGLVLAISIYLFPIVDFWAVRFLLIAFNLSYLTGHFYRWVFQDCLRNQAGSQESQSLGS</sequence>
<feature type="transmembrane region" description="Helical" evidence="1">
    <location>
        <begin position="149"/>
        <end position="175"/>
    </location>
</feature>
<organism evidence="2">
    <name type="scientific">Oscillatoriales cyanobacterium SpSt-418</name>
    <dbReference type="NCBI Taxonomy" id="2282169"/>
    <lineage>
        <taxon>Bacteria</taxon>
        <taxon>Bacillati</taxon>
        <taxon>Cyanobacteriota</taxon>
        <taxon>Cyanophyceae</taxon>
        <taxon>Oscillatoriophycideae</taxon>
        <taxon>Oscillatoriales</taxon>
    </lineage>
</organism>
<feature type="transmembrane region" description="Helical" evidence="1">
    <location>
        <begin position="21"/>
        <end position="43"/>
    </location>
</feature>
<reference evidence="2" key="1">
    <citation type="journal article" date="2020" name="mSystems">
        <title>Genome- and Community-Level Interaction Insights into Carbon Utilization and Element Cycling Functions of Hydrothermarchaeota in Hydrothermal Sediment.</title>
        <authorList>
            <person name="Zhou Z."/>
            <person name="Liu Y."/>
            <person name="Xu W."/>
            <person name="Pan J."/>
            <person name="Luo Z.H."/>
            <person name="Li M."/>
        </authorList>
    </citation>
    <scope>NUCLEOTIDE SEQUENCE [LARGE SCALE GENOMIC DNA]</scope>
    <source>
        <strain evidence="2">SpSt-418</strain>
    </source>
</reference>